<dbReference type="Pfam" id="PF07478">
    <property type="entry name" value="Dala_Dala_lig_C"/>
    <property type="match status" value="1"/>
</dbReference>
<keyword evidence="4 14" id="KW-0963">Cytoplasm</keyword>
<comment type="cofactor">
    <cofactor evidence="1">
        <name>Mn(2+)</name>
        <dbReference type="ChEBI" id="CHEBI:29035"/>
    </cofactor>
</comment>
<feature type="active site" evidence="15">
    <location>
        <position position="283"/>
    </location>
</feature>
<keyword evidence="8 17" id="KW-0067">ATP-binding</keyword>
<evidence type="ECO:0000256" key="6">
    <source>
        <dbReference type="ARBA" id="ARBA00022723"/>
    </source>
</evidence>
<dbReference type="Gene3D" id="3.30.1490.20">
    <property type="entry name" value="ATP-grasp fold, A domain"/>
    <property type="match status" value="1"/>
</dbReference>
<comment type="catalytic activity">
    <reaction evidence="14">
        <text>2 D-alanine + ATP = D-alanyl-D-alanine + ADP + phosphate + H(+)</text>
        <dbReference type="Rhea" id="RHEA:11224"/>
        <dbReference type="ChEBI" id="CHEBI:15378"/>
        <dbReference type="ChEBI" id="CHEBI:30616"/>
        <dbReference type="ChEBI" id="CHEBI:43474"/>
        <dbReference type="ChEBI" id="CHEBI:57416"/>
        <dbReference type="ChEBI" id="CHEBI:57822"/>
        <dbReference type="ChEBI" id="CHEBI:456216"/>
        <dbReference type="EC" id="6.3.2.4"/>
    </reaction>
</comment>
<dbReference type="PIRSF" id="PIRSF039102">
    <property type="entry name" value="Ddl/VanB"/>
    <property type="match status" value="1"/>
</dbReference>
<keyword evidence="9 16" id="KW-0460">Magnesium</keyword>
<dbReference type="InterPro" id="IPR011095">
    <property type="entry name" value="Dala_Dala_lig_C"/>
</dbReference>
<proteinExistence type="inferred from homology"/>
<dbReference type="InterPro" id="IPR000291">
    <property type="entry name" value="D-Ala_lig_Van_CS"/>
</dbReference>
<evidence type="ECO:0000256" key="17">
    <source>
        <dbReference type="PROSITE-ProRule" id="PRU00409"/>
    </source>
</evidence>
<reference evidence="19" key="2">
    <citation type="journal article" date="2021" name="PeerJ">
        <title>Extensive microbial diversity within the chicken gut microbiome revealed by metagenomics and culture.</title>
        <authorList>
            <person name="Gilroy R."/>
            <person name="Ravi A."/>
            <person name="Getino M."/>
            <person name="Pursley I."/>
            <person name="Horton D.L."/>
            <person name="Alikhan N.F."/>
            <person name="Baker D."/>
            <person name="Gharbi K."/>
            <person name="Hall N."/>
            <person name="Watson M."/>
            <person name="Adriaenssens E.M."/>
            <person name="Foster-Nyarko E."/>
            <person name="Jarju S."/>
            <person name="Secka A."/>
            <person name="Antonio M."/>
            <person name="Oren A."/>
            <person name="Chaudhuri R.R."/>
            <person name="La Ragione R."/>
            <person name="Hildebrand F."/>
            <person name="Pallen M.J."/>
        </authorList>
    </citation>
    <scope>NUCLEOTIDE SEQUENCE</scope>
    <source>
        <strain evidence="19">CHK160-1198</strain>
    </source>
</reference>
<dbReference type="GO" id="GO:0008360">
    <property type="term" value="P:regulation of cell shape"/>
    <property type="evidence" value="ECO:0007669"/>
    <property type="project" value="UniProtKB-KW"/>
</dbReference>
<comment type="function">
    <text evidence="14">Cell wall formation.</text>
</comment>
<keyword evidence="12 16" id="KW-0464">Manganese</keyword>
<keyword evidence="10 14" id="KW-0133">Cell shape</keyword>
<dbReference type="Proteomes" id="UP000824099">
    <property type="component" value="Unassembled WGS sequence"/>
</dbReference>
<dbReference type="GO" id="GO:0005737">
    <property type="term" value="C:cytoplasm"/>
    <property type="evidence" value="ECO:0007669"/>
    <property type="project" value="UniProtKB-SubCell"/>
</dbReference>
<dbReference type="GO" id="GO:0071555">
    <property type="term" value="P:cell wall organization"/>
    <property type="evidence" value="ECO:0007669"/>
    <property type="project" value="UniProtKB-KW"/>
</dbReference>
<dbReference type="InterPro" id="IPR011761">
    <property type="entry name" value="ATP-grasp"/>
</dbReference>
<evidence type="ECO:0000256" key="10">
    <source>
        <dbReference type="ARBA" id="ARBA00022960"/>
    </source>
</evidence>
<dbReference type="HAMAP" id="MF_00047">
    <property type="entry name" value="Dala_Dala_lig"/>
    <property type="match status" value="1"/>
</dbReference>
<dbReference type="GO" id="GO:0005524">
    <property type="term" value="F:ATP binding"/>
    <property type="evidence" value="ECO:0007669"/>
    <property type="project" value="UniProtKB-UniRule"/>
</dbReference>
<feature type="binding site" evidence="16">
    <location>
        <position position="259"/>
    </location>
    <ligand>
        <name>Mg(2+)</name>
        <dbReference type="ChEBI" id="CHEBI:18420"/>
        <label>1</label>
    </ligand>
</feature>
<keyword evidence="6 16" id="KW-0479">Metal-binding</keyword>
<reference evidence="19" key="1">
    <citation type="submission" date="2020-10" db="EMBL/GenBank/DDBJ databases">
        <authorList>
            <person name="Gilroy R."/>
        </authorList>
    </citation>
    <scope>NUCLEOTIDE SEQUENCE</scope>
    <source>
        <strain evidence="19">CHK160-1198</strain>
    </source>
</reference>
<dbReference type="InterPro" id="IPR011127">
    <property type="entry name" value="Dala_Dala_lig_N"/>
</dbReference>
<name>A0A9D1MNI3_9FIRM</name>
<evidence type="ECO:0000256" key="8">
    <source>
        <dbReference type="ARBA" id="ARBA00022840"/>
    </source>
</evidence>
<dbReference type="NCBIfam" id="NF002378">
    <property type="entry name" value="PRK01372.1"/>
    <property type="match status" value="1"/>
</dbReference>
<comment type="cofactor">
    <cofactor evidence="16">
        <name>Mg(2+)</name>
        <dbReference type="ChEBI" id="CHEBI:18420"/>
    </cofactor>
    <cofactor evidence="16">
        <name>Mn(2+)</name>
        <dbReference type="ChEBI" id="CHEBI:29035"/>
    </cofactor>
    <text evidence="16">Binds 2 magnesium or manganese ions per subunit.</text>
</comment>
<dbReference type="InterPro" id="IPR016185">
    <property type="entry name" value="PreATP-grasp_dom_sf"/>
</dbReference>
<dbReference type="NCBIfam" id="NF002528">
    <property type="entry name" value="PRK01966.1-4"/>
    <property type="match status" value="1"/>
</dbReference>
<evidence type="ECO:0000313" key="19">
    <source>
        <dbReference type="EMBL" id="HIU63549.1"/>
    </source>
</evidence>
<feature type="binding site" evidence="16">
    <location>
        <position position="272"/>
    </location>
    <ligand>
        <name>Mg(2+)</name>
        <dbReference type="ChEBI" id="CHEBI:18420"/>
        <label>2</label>
    </ligand>
</feature>
<organism evidence="19 20">
    <name type="scientific">Candidatus Avacidaminococcus intestinavium</name>
    <dbReference type="NCBI Taxonomy" id="2840684"/>
    <lineage>
        <taxon>Bacteria</taxon>
        <taxon>Bacillati</taxon>
        <taxon>Bacillota</taxon>
        <taxon>Negativicutes</taxon>
        <taxon>Acidaminococcales</taxon>
        <taxon>Acidaminococcaceae</taxon>
        <taxon>Acidaminococcaceae incertae sedis</taxon>
        <taxon>Candidatus Avacidaminococcus</taxon>
    </lineage>
</organism>
<protein>
    <recommendedName>
        <fullName evidence="14">D-alanine--D-alanine ligase</fullName>
        <ecNumber evidence="14">6.3.2.4</ecNumber>
    </recommendedName>
    <alternativeName>
        <fullName evidence="14">D-Ala-D-Ala ligase</fullName>
    </alternativeName>
    <alternativeName>
        <fullName evidence="14">D-alanylalanine synthetase</fullName>
    </alternativeName>
</protein>
<comment type="caution">
    <text evidence="19">The sequence shown here is derived from an EMBL/GenBank/DDBJ whole genome shotgun (WGS) entry which is preliminary data.</text>
</comment>
<dbReference type="SMART" id="SM01209">
    <property type="entry name" value="GARS_A"/>
    <property type="match status" value="1"/>
</dbReference>
<feature type="active site" evidence="15">
    <location>
        <position position="17"/>
    </location>
</feature>
<dbReference type="PROSITE" id="PS00844">
    <property type="entry name" value="DALA_DALA_LIGASE_2"/>
    <property type="match status" value="1"/>
</dbReference>
<dbReference type="PANTHER" id="PTHR23132:SF23">
    <property type="entry name" value="D-ALANINE--D-ALANINE LIGASE B"/>
    <property type="match status" value="1"/>
</dbReference>
<dbReference type="EC" id="6.3.2.4" evidence="14"/>
<evidence type="ECO:0000256" key="14">
    <source>
        <dbReference type="HAMAP-Rule" id="MF_00047"/>
    </source>
</evidence>
<accession>A0A9D1MNI3</accession>
<dbReference type="GO" id="GO:0008716">
    <property type="term" value="F:D-alanine-D-alanine ligase activity"/>
    <property type="evidence" value="ECO:0007669"/>
    <property type="project" value="UniProtKB-UniRule"/>
</dbReference>
<keyword evidence="11 14" id="KW-0573">Peptidoglycan synthesis</keyword>
<evidence type="ECO:0000256" key="9">
    <source>
        <dbReference type="ARBA" id="ARBA00022842"/>
    </source>
</evidence>
<comment type="similarity">
    <text evidence="3 14">Belongs to the D-alanine--D-alanine ligase family.</text>
</comment>
<keyword evidence="13 14" id="KW-0961">Cell wall biogenesis/degradation</keyword>
<dbReference type="PROSITE" id="PS50975">
    <property type="entry name" value="ATP_GRASP"/>
    <property type="match status" value="1"/>
</dbReference>
<keyword evidence="7 17" id="KW-0547">Nucleotide-binding</keyword>
<sequence>MEKNKRVAVVMGGPSAERDISLLTGQAIVDALKSKDYDVVGIDIEPHRISEQLRDAQASIVFNATHGLYGEDGKLQGVLEMMGMPYTGSGVLASAVAMDKVATKRIFQSSNVSTPDSLILRVEEKENFAAILTKFQLPIVVKPASQGSSIGVVIVKKAEELTAALDEAFIYDKEVLIEEFIEGKELTVAVMELEGKVTALPIINIVPHSGVYDYKSKYTKGETEYIVPALLDEATTNKVQETAVLAYKALGCAGVARADIILDAEGRIYVLELNTVPGMTATSLVPKAAAAIGISFPDLCETILMTAVK</sequence>
<evidence type="ECO:0000256" key="1">
    <source>
        <dbReference type="ARBA" id="ARBA00001936"/>
    </source>
</evidence>
<keyword evidence="5 14" id="KW-0436">Ligase</keyword>
<dbReference type="SUPFAM" id="SSF56059">
    <property type="entry name" value="Glutathione synthetase ATP-binding domain-like"/>
    <property type="match status" value="1"/>
</dbReference>
<evidence type="ECO:0000256" key="4">
    <source>
        <dbReference type="ARBA" id="ARBA00022490"/>
    </source>
</evidence>
<gene>
    <name evidence="14" type="primary">ddl</name>
    <name evidence="19" type="ORF">IAB06_00705</name>
</gene>
<feature type="active site" evidence="15">
    <location>
        <position position="148"/>
    </location>
</feature>
<dbReference type="Gene3D" id="3.40.50.20">
    <property type="match status" value="1"/>
</dbReference>
<feature type="domain" description="ATP-grasp" evidence="18">
    <location>
        <begin position="104"/>
        <end position="305"/>
    </location>
</feature>
<dbReference type="GO" id="GO:0046872">
    <property type="term" value="F:metal ion binding"/>
    <property type="evidence" value="ECO:0007669"/>
    <property type="project" value="UniProtKB-KW"/>
</dbReference>
<evidence type="ECO:0000256" key="12">
    <source>
        <dbReference type="ARBA" id="ARBA00023211"/>
    </source>
</evidence>
<evidence type="ECO:0000256" key="5">
    <source>
        <dbReference type="ARBA" id="ARBA00022598"/>
    </source>
</evidence>
<feature type="binding site" evidence="16">
    <location>
        <position position="274"/>
    </location>
    <ligand>
        <name>Mg(2+)</name>
        <dbReference type="ChEBI" id="CHEBI:18420"/>
        <label>2</label>
    </ligand>
</feature>
<dbReference type="InterPro" id="IPR013815">
    <property type="entry name" value="ATP_grasp_subdomain_1"/>
</dbReference>
<evidence type="ECO:0000256" key="13">
    <source>
        <dbReference type="ARBA" id="ARBA00023316"/>
    </source>
</evidence>
<evidence type="ECO:0000256" key="3">
    <source>
        <dbReference type="ARBA" id="ARBA00010871"/>
    </source>
</evidence>
<dbReference type="PANTHER" id="PTHR23132">
    <property type="entry name" value="D-ALANINE--D-ALANINE LIGASE"/>
    <property type="match status" value="1"/>
</dbReference>
<evidence type="ECO:0000256" key="2">
    <source>
        <dbReference type="ARBA" id="ARBA00004496"/>
    </source>
</evidence>
<feature type="binding site" evidence="16">
    <location>
        <position position="272"/>
    </location>
    <ligand>
        <name>Mg(2+)</name>
        <dbReference type="ChEBI" id="CHEBI:18420"/>
        <label>1</label>
    </ligand>
</feature>
<dbReference type="FunFam" id="3.30.470.20:FF:000008">
    <property type="entry name" value="D-alanine--D-alanine ligase"/>
    <property type="match status" value="1"/>
</dbReference>
<evidence type="ECO:0000256" key="7">
    <source>
        <dbReference type="ARBA" id="ARBA00022741"/>
    </source>
</evidence>
<evidence type="ECO:0000256" key="16">
    <source>
        <dbReference type="PIRSR" id="PIRSR039102-3"/>
    </source>
</evidence>
<evidence type="ECO:0000256" key="11">
    <source>
        <dbReference type="ARBA" id="ARBA00022984"/>
    </source>
</evidence>
<dbReference type="SUPFAM" id="SSF52440">
    <property type="entry name" value="PreATP-grasp domain"/>
    <property type="match status" value="1"/>
</dbReference>
<dbReference type="PROSITE" id="PS00843">
    <property type="entry name" value="DALA_DALA_LIGASE_1"/>
    <property type="match status" value="1"/>
</dbReference>
<comment type="subcellular location">
    <subcellularLocation>
        <location evidence="2 14">Cytoplasm</location>
    </subcellularLocation>
</comment>
<comment type="pathway">
    <text evidence="14">Cell wall biogenesis; peptidoglycan biosynthesis.</text>
</comment>
<dbReference type="GO" id="GO:0009252">
    <property type="term" value="P:peptidoglycan biosynthetic process"/>
    <property type="evidence" value="ECO:0007669"/>
    <property type="project" value="UniProtKB-UniRule"/>
</dbReference>
<dbReference type="EMBL" id="DVNI01000009">
    <property type="protein sequence ID" value="HIU63549.1"/>
    <property type="molecule type" value="Genomic_DNA"/>
</dbReference>
<dbReference type="Gene3D" id="3.30.470.20">
    <property type="entry name" value="ATP-grasp fold, B domain"/>
    <property type="match status" value="1"/>
</dbReference>
<dbReference type="Pfam" id="PF01820">
    <property type="entry name" value="Dala_Dala_lig_N"/>
    <property type="match status" value="2"/>
</dbReference>
<dbReference type="AlphaFoldDB" id="A0A9D1MNI3"/>
<evidence type="ECO:0000313" key="20">
    <source>
        <dbReference type="Proteomes" id="UP000824099"/>
    </source>
</evidence>
<evidence type="ECO:0000259" key="18">
    <source>
        <dbReference type="PROSITE" id="PS50975"/>
    </source>
</evidence>
<dbReference type="InterPro" id="IPR005905">
    <property type="entry name" value="D_ala_D_ala"/>
</dbReference>
<dbReference type="NCBIfam" id="TIGR01205">
    <property type="entry name" value="D_ala_D_alaTIGR"/>
    <property type="match status" value="1"/>
</dbReference>
<evidence type="ECO:0000256" key="15">
    <source>
        <dbReference type="PIRSR" id="PIRSR039102-1"/>
    </source>
</evidence>